<dbReference type="FunFam" id="3.40.640.10:FF:000004">
    <property type="entry name" value="Acetylornithine aminotransferase"/>
    <property type="match status" value="1"/>
</dbReference>
<dbReference type="GO" id="GO:0042802">
    <property type="term" value="F:identical protein binding"/>
    <property type="evidence" value="ECO:0007669"/>
    <property type="project" value="TreeGrafter"/>
</dbReference>
<proteinExistence type="inferred from homology"/>
<sequence length="430" mass="45807">MESHEMHPSTRTSSLWRPWTPITQQAGSLRIVEALGNRVRDVEGNWYLDGISGVLNASCGHGHPRLIEAATQQLQRLVHYDPMVSSHDPAETLAARLAELLPGDLNETVLLNSGSEATEAALRIALQYWRNLGEHRDRVITFEAAYHGTTFLAQQLSKLPFTVSEWTPPFPIEHVALPAAPRELRTEEGADALIAAFAQALEAGPPAAAVMVEPLLGLGGCVVLPAGFLARLRELCDRHGALLILDEVFCGFGRTGRMFGFEHEGITPDLVTMSKGISGGYVPLAAVTVTSRIKETFVREPVAQGLRYGHTTGGHAVASAVGNTVLDVMTDEKLVENAAAQGNALLEGLRKLEASPLITDVRGLGLVVAIEADTPESAAAIAEASAQAGVMTRAERGVIRIAPPLTLTDDDTAEAVAKISGAVDVALARR</sequence>
<dbReference type="PANTHER" id="PTHR11986">
    <property type="entry name" value="AMINOTRANSFERASE CLASS III"/>
    <property type="match status" value="1"/>
</dbReference>
<dbReference type="PANTHER" id="PTHR11986:SF79">
    <property type="entry name" value="ACETYLORNITHINE AMINOTRANSFERASE, MITOCHONDRIAL"/>
    <property type="match status" value="1"/>
</dbReference>
<dbReference type="InterPro" id="IPR050103">
    <property type="entry name" value="Class-III_PLP-dep_AT"/>
</dbReference>
<reference evidence="7" key="1">
    <citation type="submission" date="2008-10" db="EMBL/GenBank/DDBJ databases">
        <authorList>
            <person name="Molnar K."/>
        </authorList>
    </citation>
    <scope>NUCLEOTIDE SEQUENCE [LARGE SCALE GENOMIC DNA]</scope>
    <source>
        <strain evidence="7">NRRL 15998</strain>
    </source>
</reference>
<dbReference type="SUPFAM" id="SSF53383">
    <property type="entry name" value="PLP-dependent transferases"/>
    <property type="match status" value="1"/>
</dbReference>
<comment type="similarity">
    <text evidence="5">Belongs to the class-III pyridoxal-phosphate-dependent aminotransferase family.</text>
</comment>
<dbReference type="CDD" id="cd00610">
    <property type="entry name" value="OAT_like"/>
    <property type="match status" value="1"/>
</dbReference>
<keyword evidence="3 6" id="KW-0808">Transferase</keyword>
<evidence type="ECO:0000313" key="7">
    <source>
        <dbReference type="Proteomes" id="UP000003986"/>
    </source>
</evidence>
<dbReference type="InterPro" id="IPR005814">
    <property type="entry name" value="Aminotrans_3"/>
</dbReference>
<dbReference type="PROSITE" id="PS00600">
    <property type="entry name" value="AA_TRANSFER_CLASS_3"/>
    <property type="match status" value="1"/>
</dbReference>
<keyword evidence="2 6" id="KW-0032">Aminotransferase</keyword>
<dbReference type="AlphaFoldDB" id="D6APD6"/>
<dbReference type="Gene3D" id="3.90.1150.10">
    <property type="entry name" value="Aspartate Aminotransferase, domain 1"/>
    <property type="match status" value="1"/>
</dbReference>
<evidence type="ECO:0000256" key="1">
    <source>
        <dbReference type="ARBA" id="ARBA00001933"/>
    </source>
</evidence>
<reference evidence="7" key="2">
    <citation type="submission" date="2008-12" db="EMBL/GenBank/DDBJ databases">
        <title>Annotation of Streptomyces roseosporus strain NRRL 15998.</title>
        <authorList>
            <consortium name="The Broad Institute Genome Sequencing Platform"/>
            <consortium name="Broad Institute Microbial Sequencing Center"/>
            <person name="Fischbach M."/>
            <person name="Ward D."/>
            <person name="Young S."/>
            <person name="Kodira C.D."/>
            <person name="Zeng Q."/>
            <person name="Koehrsen M."/>
            <person name="Godfrey P."/>
            <person name="Alvarado L."/>
            <person name="Berlin A.M."/>
            <person name="Borenstein D."/>
            <person name="Chen Z."/>
            <person name="Engels R."/>
            <person name="Freedman E."/>
            <person name="Gellesch M."/>
            <person name="Goldberg J."/>
            <person name="Griggs A."/>
            <person name="Gujja S."/>
            <person name="Heiman D.I."/>
            <person name="Hepburn T.A."/>
            <person name="Howarth C."/>
            <person name="Jen D."/>
            <person name="Larson L."/>
            <person name="Lewis B."/>
            <person name="Mehta T."/>
            <person name="Park D."/>
            <person name="Pearson M."/>
            <person name="Roberts A."/>
            <person name="Saif S."/>
            <person name="Shea T.D."/>
            <person name="Shenoy N."/>
            <person name="Sisk P."/>
            <person name="Stolte C."/>
            <person name="Sykes S.N."/>
            <person name="Walk T."/>
            <person name="White J."/>
            <person name="Yandava C."/>
            <person name="Straight P."/>
            <person name="Clardy J."/>
            <person name="Hung D."/>
            <person name="Kolter R."/>
            <person name="Mekalanos J."/>
            <person name="Walker S."/>
            <person name="Walsh C.T."/>
            <person name="Wieland B.L.C."/>
            <person name="Ilzarbe M."/>
            <person name="Galagan J."/>
            <person name="Nusbaum C."/>
            <person name="Birren B."/>
        </authorList>
    </citation>
    <scope>NUCLEOTIDE SEQUENCE [LARGE SCALE GENOMIC DNA]</scope>
    <source>
        <strain evidence="7">NRRL 15998</strain>
    </source>
</reference>
<evidence type="ECO:0000256" key="4">
    <source>
        <dbReference type="ARBA" id="ARBA00022898"/>
    </source>
</evidence>
<dbReference type="Pfam" id="PF00202">
    <property type="entry name" value="Aminotran_3"/>
    <property type="match status" value="1"/>
</dbReference>
<evidence type="ECO:0000313" key="6">
    <source>
        <dbReference type="EMBL" id="EFE75632.2"/>
    </source>
</evidence>
<organism evidence="6 7">
    <name type="scientific">Streptomyces filamentosus NRRL 15998</name>
    <dbReference type="NCBI Taxonomy" id="457431"/>
    <lineage>
        <taxon>Bacteria</taxon>
        <taxon>Bacillati</taxon>
        <taxon>Actinomycetota</taxon>
        <taxon>Actinomycetes</taxon>
        <taxon>Kitasatosporales</taxon>
        <taxon>Streptomycetaceae</taxon>
        <taxon>Streptomyces</taxon>
    </lineage>
</organism>
<keyword evidence="4 5" id="KW-0663">Pyridoxal phosphate</keyword>
<dbReference type="EMBL" id="DS999644">
    <property type="protein sequence ID" value="EFE75632.2"/>
    <property type="molecule type" value="Genomic_DNA"/>
</dbReference>
<dbReference type="Proteomes" id="UP000003986">
    <property type="component" value="Unassembled WGS sequence"/>
</dbReference>
<dbReference type="Gene3D" id="3.40.640.10">
    <property type="entry name" value="Type I PLP-dependent aspartate aminotransferase-like (Major domain)"/>
    <property type="match status" value="1"/>
</dbReference>
<evidence type="ECO:0000256" key="5">
    <source>
        <dbReference type="RuleBase" id="RU003560"/>
    </source>
</evidence>
<comment type="cofactor">
    <cofactor evidence="1">
        <name>pyridoxal 5'-phosphate</name>
        <dbReference type="ChEBI" id="CHEBI:597326"/>
    </cofactor>
</comment>
<dbReference type="GO" id="GO:0008483">
    <property type="term" value="F:transaminase activity"/>
    <property type="evidence" value="ECO:0007669"/>
    <property type="project" value="UniProtKB-KW"/>
</dbReference>
<evidence type="ECO:0000256" key="2">
    <source>
        <dbReference type="ARBA" id="ARBA00022576"/>
    </source>
</evidence>
<protein>
    <submittedName>
        <fullName evidence="6">Aminotransferase class-III</fullName>
    </submittedName>
</protein>
<dbReference type="InterPro" id="IPR015422">
    <property type="entry name" value="PyrdxlP-dep_Trfase_small"/>
</dbReference>
<dbReference type="PIRSF" id="PIRSF000521">
    <property type="entry name" value="Transaminase_4ab_Lys_Orn"/>
    <property type="match status" value="1"/>
</dbReference>
<dbReference type="InterPro" id="IPR015421">
    <property type="entry name" value="PyrdxlP-dep_Trfase_major"/>
</dbReference>
<dbReference type="InterPro" id="IPR049704">
    <property type="entry name" value="Aminotrans_3_PPA_site"/>
</dbReference>
<dbReference type="GO" id="GO:0030170">
    <property type="term" value="F:pyridoxal phosphate binding"/>
    <property type="evidence" value="ECO:0007669"/>
    <property type="project" value="InterPro"/>
</dbReference>
<name>D6APD6_STRFL</name>
<accession>D6APD6</accession>
<gene>
    <name evidence="6" type="ORF">SSGG_02999</name>
</gene>
<dbReference type="InterPro" id="IPR015424">
    <property type="entry name" value="PyrdxlP-dep_Trfase"/>
</dbReference>
<evidence type="ECO:0000256" key="3">
    <source>
        <dbReference type="ARBA" id="ARBA00022679"/>
    </source>
</evidence>